<name>A0AAF0T844_SOLVR</name>
<dbReference type="Pfam" id="PF17919">
    <property type="entry name" value="RT_RNaseH_2"/>
    <property type="match status" value="1"/>
</dbReference>
<dbReference type="SUPFAM" id="SSF56672">
    <property type="entry name" value="DNA/RNA polymerases"/>
    <property type="match status" value="1"/>
</dbReference>
<sequence length="190" mass="20859">MAFHSHVVSGKGIEVDPQKADVVKNWSGPLSLLDIQNLLGEARYNRRFMEWFSSTASLLTTLTQNKVKFLCSEACDKSFQELKNRVTSPPVLTLPEGSDVFVVYCDASRIGLGYHPGKANMVVDALNQLSMSSVAHVEDDEIELVHDVHRLVWLGVHLVYSDEGGDVVQNGLASSFVGCESETKSLSNFG</sequence>
<evidence type="ECO:0000313" key="4">
    <source>
        <dbReference type="Proteomes" id="UP001234989"/>
    </source>
</evidence>
<dbReference type="AlphaFoldDB" id="A0AAF0T844"/>
<dbReference type="InterPro" id="IPR043128">
    <property type="entry name" value="Rev_trsase/Diguanyl_cyclase"/>
</dbReference>
<feature type="domain" description="Reverse transcriptase/retrotransposon-derived protein RNase H-like" evidence="2">
    <location>
        <begin position="73"/>
        <end position="114"/>
    </location>
</feature>
<gene>
    <name evidence="3" type="ORF">MTR67_001734</name>
</gene>
<evidence type="ECO:0000259" key="2">
    <source>
        <dbReference type="Pfam" id="PF17919"/>
    </source>
</evidence>
<proteinExistence type="predicted"/>
<dbReference type="PANTHER" id="PTHR37984">
    <property type="entry name" value="PROTEIN CBG26694"/>
    <property type="match status" value="1"/>
</dbReference>
<accession>A0AAF0T844</accession>
<keyword evidence="4" id="KW-1185">Reference proteome</keyword>
<evidence type="ECO:0000313" key="3">
    <source>
        <dbReference type="EMBL" id="WMV08349.1"/>
    </source>
</evidence>
<dbReference type="InterPro" id="IPR041577">
    <property type="entry name" value="RT_RNaseH_2"/>
</dbReference>
<dbReference type="InterPro" id="IPR050951">
    <property type="entry name" value="Retrovirus_Pol_polyprotein"/>
</dbReference>
<keyword evidence="1" id="KW-0511">Multifunctional enzyme</keyword>
<dbReference type="PANTHER" id="PTHR37984:SF5">
    <property type="entry name" value="PROTEIN NYNRIN-LIKE"/>
    <property type="match status" value="1"/>
</dbReference>
<reference evidence="3" key="1">
    <citation type="submission" date="2023-08" db="EMBL/GenBank/DDBJ databases">
        <title>A de novo genome assembly of Solanum verrucosum Schlechtendal, a Mexican diploid species geographically isolated from the other diploid A-genome species in potato relatives.</title>
        <authorList>
            <person name="Hosaka K."/>
        </authorList>
    </citation>
    <scope>NUCLEOTIDE SEQUENCE</scope>
    <source>
        <tissue evidence="3">Young leaves</tissue>
    </source>
</reference>
<evidence type="ECO:0000256" key="1">
    <source>
        <dbReference type="ARBA" id="ARBA00023268"/>
    </source>
</evidence>
<protein>
    <recommendedName>
        <fullName evidence="2">Reverse transcriptase/retrotransposon-derived protein RNase H-like domain-containing protein</fullName>
    </recommendedName>
</protein>
<dbReference type="Gene3D" id="3.30.70.270">
    <property type="match status" value="1"/>
</dbReference>
<dbReference type="Proteomes" id="UP001234989">
    <property type="component" value="Chromosome 1"/>
</dbReference>
<dbReference type="EMBL" id="CP133612">
    <property type="protein sequence ID" value="WMV08349.1"/>
    <property type="molecule type" value="Genomic_DNA"/>
</dbReference>
<dbReference type="InterPro" id="IPR043502">
    <property type="entry name" value="DNA/RNA_pol_sf"/>
</dbReference>
<dbReference type="GO" id="GO:0003824">
    <property type="term" value="F:catalytic activity"/>
    <property type="evidence" value="ECO:0007669"/>
    <property type="project" value="UniProtKB-KW"/>
</dbReference>
<organism evidence="3 4">
    <name type="scientific">Solanum verrucosum</name>
    <dbReference type="NCBI Taxonomy" id="315347"/>
    <lineage>
        <taxon>Eukaryota</taxon>
        <taxon>Viridiplantae</taxon>
        <taxon>Streptophyta</taxon>
        <taxon>Embryophyta</taxon>
        <taxon>Tracheophyta</taxon>
        <taxon>Spermatophyta</taxon>
        <taxon>Magnoliopsida</taxon>
        <taxon>eudicotyledons</taxon>
        <taxon>Gunneridae</taxon>
        <taxon>Pentapetalae</taxon>
        <taxon>asterids</taxon>
        <taxon>lamiids</taxon>
        <taxon>Solanales</taxon>
        <taxon>Solanaceae</taxon>
        <taxon>Solanoideae</taxon>
        <taxon>Solaneae</taxon>
        <taxon>Solanum</taxon>
    </lineage>
</organism>